<dbReference type="PROSITE" id="PS51352">
    <property type="entry name" value="THIOREDOXIN_2"/>
    <property type="match status" value="1"/>
</dbReference>
<name>A0A8T1XAP8_9STRA</name>
<evidence type="ECO:0000256" key="5">
    <source>
        <dbReference type="ARBA" id="ARBA00025782"/>
    </source>
</evidence>
<dbReference type="EMBL" id="JAGDFL010000022">
    <property type="protein sequence ID" value="KAG7400849.1"/>
    <property type="molecule type" value="Genomic_DNA"/>
</dbReference>
<dbReference type="Proteomes" id="UP000693981">
    <property type="component" value="Unassembled WGS sequence"/>
</dbReference>
<dbReference type="PANTHER" id="PTHR13871">
    <property type="entry name" value="THIOREDOXIN"/>
    <property type="match status" value="1"/>
</dbReference>
<dbReference type="InterPro" id="IPR012336">
    <property type="entry name" value="Thioredoxin-like_fold"/>
</dbReference>
<dbReference type="EC" id="1.8.1.8" evidence="1"/>
<evidence type="ECO:0000256" key="3">
    <source>
        <dbReference type="ARBA" id="ARBA00023002"/>
    </source>
</evidence>
<reference evidence="9" key="1">
    <citation type="submission" date="2021-02" db="EMBL/GenBank/DDBJ databases">
        <authorList>
            <person name="Palmer J.M."/>
        </authorList>
    </citation>
    <scope>NUCLEOTIDE SEQUENCE</scope>
    <source>
        <strain evidence="9">SCRP23</strain>
    </source>
</reference>
<evidence type="ECO:0000259" key="8">
    <source>
        <dbReference type="PROSITE" id="PS51352"/>
    </source>
</evidence>
<comment type="catalytic activity">
    <reaction evidence="6">
        <text>[protein]-dithiol + NAD(+) = [protein]-disulfide + NADH + H(+)</text>
        <dbReference type="Rhea" id="RHEA:18749"/>
        <dbReference type="Rhea" id="RHEA-COMP:10593"/>
        <dbReference type="Rhea" id="RHEA-COMP:10594"/>
        <dbReference type="ChEBI" id="CHEBI:15378"/>
        <dbReference type="ChEBI" id="CHEBI:29950"/>
        <dbReference type="ChEBI" id="CHEBI:50058"/>
        <dbReference type="ChEBI" id="CHEBI:57540"/>
        <dbReference type="ChEBI" id="CHEBI:57945"/>
        <dbReference type="EC" id="1.8.1.8"/>
    </reaction>
</comment>
<comment type="similarity">
    <text evidence="5">Belongs to the nucleoredoxin family.</text>
</comment>
<dbReference type="InterPro" id="IPR013766">
    <property type="entry name" value="Thioredoxin_domain"/>
</dbReference>
<protein>
    <recommendedName>
        <fullName evidence="1">protein-disulfide reductase</fullName>
        <ecNumber evidence="1">1.8.1.8</ecNumber>
    </recommendedName>
</protein>
<dbReference type="PANTHER" id="PTHR13871:SF96">
    <property type="entry name" value="THIOREDOXIN DOMAIN-CONTAINING PROTEIN"/>
    <property type="match status" value="1"/>
</dbReference>
<keyword evidence="3" id="KW-0560">Oxidoreductase</keyword>
<dbReference type="InterPro" id="IPR052259">
    <property type="entry name" value="Nucleoredoxin-like"/>
</dbReference>
<feature type="domain" description="Thioredoxin" evidence="8">
    <location>
        <begin position="6"/>
        <end position="147"/>
    </location>
</feature>
<dbReference type="Pfam" id="PF13905">
    <property type="entry name" value="Thioredoxin_8"/>
    <property type="match status" value="1"/>
</dbReference>
<keyword evidence="2" id="KW-0677">Repeat</keyword>
<evidence type="ECO:0000256" key="1">
    <source>
        <dbReference type="ARBA" id="ARBA00012612"/>
    </source>
</evidence>
<evidence type="ECO:0000256" key="2">
    <source>
        <dbReference type="ARBA" id="ARBA00022737"/>
    </source>
</evidence>
<dbReference type="OrthoDB" id="409136at2759"/>
<comment type="catalytic activity">
    <reaction evidence="7">
        <text>[protein]-dithiol + NADP(+) = [protein]-disulfide + NADPH + H(+)</text>
        <dbReference type="Rhea" id="RHEA:18753"/>
        <dbReference type="Rhea" id="RHEA-COMP:10593"/>
        <dbReference type="Rhea" id="RHEA-COMP:10594"/>
        <dbReference type="ChEBI" id="CHEBI:15378"/>
        <dbReference type="ChEBI" id="CHEBI:29950"/>
        <dbReference type="ChEBI" id="CHEBI:50058"/>
        <dbReference type="ChEBI" id="CHEBI:57783"/>
        <dbReference type="ChEBI" id="CHEBI:58349"/>
        <dbReference type="EC" id="1.8.1.8"/>
    </reaction>
</comment>
<evidence type="ECO:0000256" key="7">
    <source>
        <dbReference type="ARBA" id="ARBA00047804"/>
    </source>
</evidence>
<sequence>MMKWSEQLGEKLLTKDGLQDTDYKLAGKKVVGFYFSAHWCPPCRQFTPFLSAVYDDMVEEHPEFELVFISSDRDPAQYQEYFKEMPFLALPFDATSQNREMSTKFGVTGIPMLVFVDQEGKVITMDGRTVVANSRGDVEKLWEQLTQ</sequence>
<evidence type="ECO:0000313" key="9">
    <source>
        <dbReference type="EMBL" id="KAG7400849.1"/>
    </source>
</evidence>
<keyword evidence="10" id="KW-1185">Reference proteome</keyword>
<gene>
    <name evidence="9" type="ORF">PHYBOEH_004060</name>
</gene>
<comment type="caution">
    <text evidence="9">The sequence shown here is derived from an EMBL/GenBank/DDBJ whole genome shotgun (WGS) entry which is preliminary data.</text>
</comment>
<evidence type="ECO:0000256" key="4">
    <source>
        <dbReference type="ARBA" id="ARBA00023027"/>
    </source>
</evidence>
<keyword evidence="4" id="KW-0520">NAD</keyword>
<dbReference type="AlphaFoldDB" id="A0A8T1XAP8"/>
<proteinExistence type="inferred from homology"/>
<evidence type="ECO:0000313" key="10">
    <source>
        <dbReference type="Proteomes" id="UP000693981"/>
    </source>
</evidence>
<dbReference type="GO" id="GO:0047134">
    <property type="term" value="F:protein-disulfide reductase [NAD(P)H] activity"/>
    <property type="evidence" value="ECO:0007669"/>
    <property type="project" value="UniProtKB-EC"/>
</dbReference>
<accession>A0A8T1XAP8</accession>
<evidence type="ECO:0000256" key="6">
    <source>
        <dbReference type="ARBA" id="ARBA00047388"/>
    </source>
</evidence>
<organism evidence="9 10">
    <name type="scientific">Phytophthora boehmeriae</name>
    <dbReference type="NCBI Taxonomy" id="109152"/>
    <lineage>
        <taxon>Eukaryota</taxon>
        <taxon>Sar</taxon>
        <taxon>Stramenopiles</taxon>
        <taxon>Oomycota</taxon>
        <taxon>Peronosporomycetes</taxon>
        <taxon>Peronosporales</taxon>
        <taxon>Peronosporaceae</taxon>
        <taxon>Phytophthora</taxon>
    </lineage>
</organism>